<sequence length="1149" mass="123941">MPPSGGAGPDAARRRRGGRGAHPPGRDRRQAPGRARRVPPQVPSRDRRARRRPARGPRVPLSPAVAASGARRSAGWSRLCQGTVRQSRSAGCRLAVPRHPDGVTAPPRLSVVVPLHGGEEHAEECLKSLHDQTLDDIEVILAGRPEGLRAPGPRFTLLALGDGGDDPGAARNAGAAFATGRYLAFADPGSVVPADAYRTLVDALDHTGSDLACGRIRRWSPYASGGAATGPETGRPTGSATGSGTGATASGAFSASGSVAGSAARLRTHITRHPKLLDDPRAGGTVFRREFWNRHRFAFPEGLGEDFPVTIPAHVLSSSADVLGDVVCLTRGPRPQADPLRRLRAMLDVADLLARHAPSLRTTYDLRLAEGPDLAAVLRAAPGRLPAGLADVLARLDREAMERLPVLRRLQIFLAAHGMTGELAELHRFAESEIRHRGVLRRGLVRRRWYLDYPFRRDPRVPRSLFDATRDLRLIARADDVRPSGGGLLLTGHAYIAHLDSGHSRTELWLQRGEERIALPVRRVRRPDVTADSRQSVVCHDESGFATEIDLDALRAASASGTGRWTLHAMVRARGVTRAGRATGAPGERVFDVAGVRVSLTQDRGLTLTAGAAADDGRPAGPGARTGAGGPGGPGVCGGQVVPGDGSLADSGVVHVGAVRWTDAGEPVLEGPGRFPGGRITLDRGAEHHSWPVRQDEGGWTAVIGRTADGLPLGGGTWRVLAGDERVRLCPALIADPPRPHVAGLHEVSFRTARDGAISLVVRPALGPHERGPYATRRRLAAARSRASGRTGGRAKLRNAAVFDSYGGGQYSCNPRAVSEELSRRHPDVEIVWVTRDGQFTVPPGVRLVLHGSREHEEALSTSRFVVANRRTQPGWYHKPRGQTVVQTWHGTPLKRLGLDLEGMPYARQAPRAELTRQVATWDLLPSPSPFATTALRRAFGYAGEVLESGYPRNDVLFDPTRARAVRRRLGVPDDRRVVLYAPTWRDDEPEGAGRLALDLTRAARALDDDDLLLVRAHYLVARHLAIPEGLGHRVRDVSKFPDMADLLAAADVLVTDYSSAMFDFACTGRPMVFFTPDLEHYRDEVRGFYLDFEAVAPGPVVRTGADLLDVLRYGDLGPFSARYAEFAQRFCPWDDGHASARVVARMLP</sequence>
<feature type="domain" description="Glycosyltransferase 2-like" evidence="8">
    <location>
        <begin position="110"/>
        <end position="219"/>
    </location>
</feature>
<keyword evidence="4" id="KW-0808">Transferase</keyword>
<gene>
    <name evidence="9" type="ORF">DI270_013765</name>
</gene>
<feature type="compositionally biased region" description="Low complexity" evidence="7">
    <location>
        <begin position="610"/>
        <end position="623"/>
    </location>
</feature>
<dbReference type="SUPFAM" id="SSF53448">
    <property type="entry name" value="Nucleotide-diphospho-sugar transferases"/>
    <property type="match status" value="1"/>
</dbReference>
<feature type="region of interest" description="Disordered" evidence="7">
    <location>
        <begin position="610"/>
        <end position="637"/>
    </location>
</feature>
<dbReference type="Gene3D" id="3.90.550.10">
    <property type="entry name" value="Spore Coat Polysaccharide Biosynthesis Protein SpsA, Chain A"/>
    <property type="match status" value="1"/>
</dbReference>
<dbReference type="InterPro" id="IPR029044">
    <property type="entry name" value="Nucleotide-diphossugar_trans"/>
</dbReference>
<comment type="similarity">
    <text evidence="2">Belongs to the CDP-glycerol glycerophosphotransferase family.</text>
</comment>
<keyword evidence="6" id="KW-0472">Membrane</keyword>
<dbReference type="Pfam" id="PF00535">
    <property type="entry name" value="Glycos_transf_2"/>
    <property type="match status" value="1"/>
</dbReference>
<organism evidence="9 10">
    <name type="scientific">Microbispora triticiradicis</name>
    <dbReference type="NCBI Taxonomy" id="2200763"/>
    <lineage>
        <taxon>Bacteria</taxon>
        <taxon>Bacillati</taxon>
        <taxon>Actinomycetota</taxon>
        <taxon>Actinomycetes</taxon>
        <taxon>Streptosporangiales</taxon>
        <taxon>Streptosporangiaceae</taxon>
        <taxon>Microbispora</taxon>
    </lineage>
</organism>
<dbReference type="InterPro" id="IPR007554">
    <property type="entry name" value="Glycerophosphate_synth"/>
</dbReference>
<dbReference type="Gene3D" id="3.40.50.11820">
    <property type="match status" value="1"/>
</dbReference>
<dbReference type="EMBL" id="QFZU02000059">
    <property type="protein sequence ID" value="RGA04436.1"/>
    <property type="molecule type" value="Genomic_DNA"/>
</dbReference>
<accession>A0ABX9LKD3</accession>
<dbReference type="InterPro" id="IPR043149">
    <property type="entry name" value="TagF_N"/>
</dbReference>
<comment type="subcellular location">
    <subcellularLocation>
        <location evidence="1">Cell membrane</location>
        <topology evidence="1">Peripheral membrane protein</topology>
    </subcellularLocation>
</comment>
<evidence type="ECO:0000313" key="9">
    <source>
        <dbReference type="EMBL" id="RGA04436.1"/>
    </source>
</evidence>
<proteinExistence type="inferred from homology"/>
<keyword evidence="10" id="KW-1185">Reference proteome</keyword>
<evidence type="ECO:0000313" key="10">
    <source>
        <dbReference type="Proteomes" id="UP000262538"/>
    </source>
</evidence>
<feature type="region of interest" description="Disordered" evidence="7">
    <location>
        <begin position="1"/>
        <end position="77"/>
    </location>
</feature>
<evidence type="ECO:0000256" key="5">
    <source>
        <dbReference type="ARBA" id="ARBA00022944"/>
    </source>
</evidence>
<keyword evidence="3" id="KW-1003">Cell membrane</keyword>
<dbReference type="Gene3D" id="3.40.50.12580">
    <property type="match status" value="1"/>
</dbReference>
<evidence type="ECO:0000256" key="2">
    <source>
        <dbReference type="ARBA" id="ARBA00010488"/>
    </source>
</evidence>
<dbReference type="CDD" id="cd00761">
    <property type="entry name" value="Glyco_tranf_GTA_type"/>
    <property type="match status" value="1"/>
</dbReference>
<dbReference type="PANTHER" id="PTHR37316">
    <property type="entry name" value="TEICHOIC ACID GLYCEROL-PHOSPHATE PRIMASE"/>
    <property type="match status" value="1"/>
</dbReference>
<reference evidence="9 10" key="1">
    <citation type="submission" date="2018-08" db="EMBL/GenBank/DDBJ databases">
        <title>Microbispora. triticiradicis sp. nov., a novel actinomycete isolated from the root of wheat (Triticum aestivum L.)).</title>
        <authorList>
            <person name="Han C."/>
        </authorList>
    </citation>
    <scope>NUCLEOTIDE SEQUENCE [LARGE SCALE GENOMIC DNA]</scope>
    <source>
        <strain evidence="9 10">NEAU-HRDPA2-9</strain>
    </source>
</reference>
<dbReference type="InterPro" id="IPR043148">
    <property type="entry name" value="TagF_C"/>
</dbReference>
<dbReference type="Proteomes" id="UP000262538">
    <property type="component" value="Unassembled WGS sequence"/>
</dbReference>
<keyword evidence="5" id="KW-0777">Teichoic acid biosynthesis</keyword>
<evidence type="ECO:0000256" key="7">
    <source>
        <dbReference type="SAM" id="MobiDB-lite"/>
    </source>
</evidence>
<comment type="caution">
    <text evidence="9">The sequence shown here is derived from an EMBL/GenBank/DDBJ whole genome shotgun (WGS) entry which is preliminary data.</text>
</comment>
<evidence type="ECO:0000259" key="8">
    <source>
        <dbReference type="Pfam" id="PF00535"/>
    </source>
</evidence>
<evidence type="ECO:0000256" key="6">
    <source>
        <dbReference type="ARBA" id="ARBA00023136"/>
    </source>
</evidence>
<dbReference type="PANTHER" id="PTHR37316:SF3">
    <property type="entry name" value="TEICHOIC ACID GLYCEROL-PHOSPHATE TRANSFERASE"/>
    <property type="match status" value="1"/>
</dbReference>
<feature type="compositionally biased region" description="Low complexity" evidence="7">
    <location>
        <begin position="237"/>
        <end position="246"/>
    </location>
</feature>
<feature type="compositionally biased region" description="Low complexity" evidence="7">
    <location>
        <begin position="56"/>
        <end position="77"/>
    </location>
</feature>
<feature type="compositionally biased region" description="Gly residues" evidence="7">
    <location>
        <begin position="624"/>
        <end position="637"/>
    </location>
</feature>
<dbReference type="Pfam" id="PF04464">
    <property type="entry name" value="Glyphos_transf"/>
    <property type="match status" value="1"/>
</dbReference>
<evidence type="ECO:0000256" key="3">
    <source>
        <dbReference type="ARBA" id="ARBA00022475"/>
    </source>
</evidence>
<evidence type="ECO:0000256" key="1">
    <source>
        <dbReference type="ARBA" id="ARBA00004202"/>
    </source>
</evidence>
<dbReference type="InterPro" id="IPR051612">
    <property type="entry name" value="Teichoic_Acid_Biosynth"/>
</dbReference>
<dbReference type="SUPFAM" id="SSF53756">
    <property type="entry name" value="UDP-Glycosyltransferase/glycogen phosphorylase"/>
    <property type="match status" value="1"/>
</dbReference>
<feature type="region of interest" description="Disordered" evidence="7">
    <location>
        <begin position="224"/>
        <end position="246"/>
    </location>
</feature>
<name>A0ABX9LKD3_9ACTN</name>
<protein>
    <submittedName>
        <fullName evidence="9">Glycosyltransferase</fullName>
    </submittedName>
</protein>
<evidence type="ECO:0000256" key="4">
    <source>
        <dbReference type="ARBA" id="ARBA00022679"/>
    </source>
</evidence>
<dbReference type="InterPro" id="IPR001173">
    <property type="entry name" value="Glyco_trans_2-like"/>
</dbReference>